<dbReference type="EMBL" id="BMMZ01000008">
    <property type="protein sequence ID" value="GGL71771.1"/>
    <property type="molecule type" value="Genomic_DNA"/>
</dbReference>
<protein>
    <submittedName>
        <fullName evidence="4">Aldehyde dehydrogenase</fullName>
    </submittedName>
</protein>
<feature type="domain" description="Aldehyde dehydrogenase" evidence="3">
    <location>
        <begin position="21"/>
        <end position="477"/>
    </location>
</feature>
<dbReference type="InterPro" id="IPR016162">
    <property type="entry name" value="Ald_DH_N"/>
</dbReference>
<dbReference type="AlphaFoldDB" id="A0A917SC82"/>
<dbReference type="PANTHER" id="PTHR42991">
    <property type="entry name" value="ALDEHYDE DEHYDROGENASE"/>
    <property type="match status" value="1"/>
</dbReference>
<dbReference type="InterPro" id="IPR015590">
    <property type="entry name" value="Aldehyde_DH_dom"/>
</dbReference>
<evidence type="ECO:0000256" key="2">
    <source>
        <dbReference type="ARBA" id="ARBA00023002"/>
    </source>
</evidence>
<dbReference type="Pfam" id="PF00171">
    <property type="entry name" value="Aldedh"/>
    <property type="match status" value="1"/>
</dbReference>
<evidence type="ECO:0000259" key="3">
    <source>
        <dbReference type="Pfam" id="PF00171"/>
    </source>
</evidence>
<proteinExistence type="inferred from homology"/>
<sequence>MAIFEPKVPDGLPIGDEWVPAPATEPVTFPYDGSEVAQAPVGDVSLAKRAVEEALAIRGQVGRLPSHVRRAALQQTHRLITEQRDDFEQLLVLETGKPLVDCRVEVDRTLLTLQTAAEEVARLHGETVPLDLLPSGDGLVGFWTRRPVGVVIGIAGFNYPLLLSSHKLAPALAAGCPVIIKPAPQTPLATLWLVHLVREALVAAGGPAAAVQLITGGADVGATLTTDRRIGAVSFTGSAGVGHRIAQDAAPTKVLLELGSNAALVVAADADLDAAVGAVVRGGYYASGQACISVQRVIVVESVRDEFLDRLAARMGEVVVGDPRDEATRVSTLINSAGTDRVLDWIAEAAKGGAKIITGGGRTADNVIEPTVLLDVPEGLSAWREEIFGPVVAVRSVTDLNAAFRTVNDSRYGLHVSVYTESLGAAFAAIESIEAGGVVINEVPGFRSDVMPYGGVKDSGTGREGPRFAIEELTVTRMAVIRPSAKGR</sequence>
<dbReference type="PANTHER" id="PTHR42991:SF1">
    <property type="entry name" value="ALDEHYDE DEHYDROGENASE"/>
    <property type="match status" value="1"/>
</dbReference>
<gene>
    <name evidence="4" type="ORF">GCM10011575_32610</name>
</gene>
<evidence type="ECO:0000256" key="1">
    <source>
        <dbReference type="ARBA" id="ARBA00009986"/>
    </source>
</evidence>
<comment type="similarity">
    <text evidence="1">Belongs to the aldehyde dehydrogenase family.</text>
</comment>
<dbReference type="GO" id="GO:0008911">
    <property type="term" value="F:lactaldehyde dehydrogenase (NAD+) activity"/>
    <property type="evidence" value="ECO:0007669"/>
    <property type="project" value="TreeGrafter"/>
</dbReference>
<organism evidence="4 5">
    <name type="scientific">Microlunatus endophyticus</name>
    <dbReference type="NCBI Taxonomy" id="1716077"/>
    <lineage>
        <taxon>Bacteria</taxon>
        <taxon>Bacillati</taxon>
        <taxon>Actinomycetota</taxon>
        <taxon>Actinomycetes</taxon>
        <taxon>Propionibacteriales</taxon>
        <taxon>Propionibacteriaceae</taxon>
        <taxon>Microlunatus</taxon>
    </lineage>
</organism>
<keyword evidence="2" id="KW-0560">Oxidoreductase</keyword>
<dbReference type="SUPFAM" id="SSF53720">
    <property type="entry name" value="ALDH-like"/>
    <property type="match status" value="1"/>
</dbReference>
<name>A0A917SC82_9ACTN</name>
<dbReference type="InterPro" id="IPR016163">
    <property type="entry name" value="Ald_DH_C"/>
</dbReference>
<dbReference type="Gene3D" id="3.40.309.10">
    <property type="entry name" value="Aldehyde Dehydrogenase, Chain A, domain 2"/>
    <property type="match status" value="1"/>
</dbReference>
<dbReference type="InterPro" id="IPR051020">
    <property type="entry name" value="ALDH-related_metabolic_enz"/>
</dbReference>
<evidence type="ECO:0000313" key="4">
    <source>
        <dbReference type="EMBL" id="GGL71771.1"/>
    </source>
</evidence>
<dbReference type="InterPro" id="IPR016161">
    <property type="entry name" value="Ald_DH/histidinol_DH"/>
</dbReference>
<dbReference type="Proteomes" id="UP000613840">
    <property type="component" value="Unassembled WGS sequence"/>
</dbReference>
<reference evidence="4" key="1">
    <citation type="journal article" date="2014" name="Int. J. Syst. Evol. Microbiol.">
        <title>Complete genome sequence of Corynebacterium casei LMG S-19264T (=DSM 44701T), isolated from a smear-ripened cheese.</title>
        <authorList>
            <consortium name="US DOE Joint Genome Institute (JGI-PGF)"/>
            <person name="Walter F."/>
            <person name="Albersmeier A."/>
            <person name="Kalinowski J."/>
            <person name="Ruckert C."/>
        </authorList>
    </citation>
    <scope>NUCLEOTIDE SEQUENCE</scope>
    <source>
        <strain evidence="4">CGMCC 4.7306</strain>
    </source>
</reference>
<accession>A0A917SC82</accession>
<dbReference type="RefSeq" id="WP_188896429.1">
    <property type="nucleotide sequence ID" value="NZ_BMMZ01000008.1"/>
</dbReference>
<reference evidence="4" key="2">
    <citation type="submission" date="2020-09" db="EMBL/GenBank/DDBJ databases">
        <authorList>
            <person name="Sun Q."/>
            <person name="Zhou Y."/>
        </authorList>
    </citation>
    <scope>NUCLEOTIDE SEQUENCE</scope>
    <source>
        <strain evidence="4">CGMCC 4.7306</strain>
    </source>
</reference>
<keyword evidence="5" id="KW-1185">Reference proteome</keyword>
<dbReference type="Gene3D" id="3.40.605.10">
    <property type="entry name" value="Aldehyde Dehydrogenase, Chain A, domain 1"/>
    <property type="match status" value="1"/>
</dbReference>
<evidence type="ECO:0000313" key="5">
    <source>
        <dbReference type="Proteomes" id="UP000613840"/>
    </source>
</evidence>
<comment type="caution">
    <text evidence="4">The sequence shown here is derived from an EMBL/GenBank/DDBJ whole genome shotgun (WGS) entry which is preliminary data.</text>
</comment>